<dbReference type="HOGENOM" id="CLU_2019880_0_0_1"/>
<comment type="function">
    <text evidence="1">Component of the MICOS complex, a large protein complex of the mitochondrial inner membrane that plays crucial roles in the maintenance of crista junctions, inner membrane architecture, and formation of contact sites to the outer membrane.</text>
</comment>
<protein>
    <submittedName>
        <fullName evidence="11">Uncharacterized protein</fullName>
    </submittedName>
</protein>
<comment type="similarity">
    <text evidence="3">Belongs to the MICOS complex subunit Mic10 family.</text>
</comment>
<dbReference type="RefSeq" id="XP_002287572.1">
    <property type="nucleotide sequence ID" value="XM_002287536.1"/>
</dbReference>
<comment type="subcellular location">
    <subcellularLocation>
        <location evidence="2">Mitochondrion inner membrane</location>
    </subcellularLocation>
</comment>
<keyword evidence="6 10" id="KW-1133">Transmembrane helix</keyword>
<evidence type="ECO:0000256" key="4">
    <source>
        <dbReference type="ARBA" id="ARBA00022692"/>
    </source>
</evidence>
<feature type="transmembrane region" description="Helical" evidence="10">
    <location>
        <begin position="52"/>
        <end position="71"/>
    </location>
</feature>
<dbReference type="Proteomes" id="UP000001449">
    <property type="component" value="Chromosome 2"/>
</dbReference>
<evidence type="ECO:0000256" key="1">
    <source>
        <dbReference type="ARBA" id="ARBA00002689"/>
    </source>
</evidence>
<dbReference type="InterPro" id="IPR007512">
    <property type="entry name" value="Mic10"/>
</dbReference>
<organism evidence="11 12">
    <name type="scientific">Thalassiosira pseudonana</name>
    <name type="common">Marine diatom</name>
    <name type="synonym">Cyclotella nana</name>
    <dbReference type="NCBI Taxonomy" id="35128"/>
    <lineage>
        <taxon>Eukaryota</taxon>
        <taxon>Sar</taxon>
        <taxon>Stramenopiles</taxon>
        <taxon>Ochrophyta</taxon>
        <taxon>Bacillariophyta</taxon>
        <taxon>Coscinodiscophyceae</taxon>
        <taxon>Thalassiosirophycidae</taxon>
        <taxon>Thalassiosirales</taxon>
        <taxon>Thalassiosiraceae</taxon>
        <taxon>Thalassiosira</taxon>
    </lineage>
</organism>
<evidence type="ECO:0000313" key="12">
    <source>
        <dbReference type="Proteomes" id="UP000001449"/>
    </source>
</evidence>
<feature type="region of interest" description="Disordered" evidence="9">
    <location>
        <begin position="1"/>
        <end position="30"/>
    </location>
</feature>
<dbReference type="KEGG" id="tps:THAPSDRAFT_2988"/>
<keyword evidence="8 10" id="KW-0472">Membrane</keyword>
<evidence type="ECO:0000313" key="11">
    <source>
        <dbReference type="EMBL" id="EED95015.1"/>
    </source>
</evidence>
<dbReference type="InParanoid" id="B8BVX5"/>
<evidence type="ECO:0000256" key="9">
    <source>
        <dbReference type="SAM" id="MobiDB-lite"/>
    </source>
</evidence>
<keyword evidence="12" id="KW-1185">Reference proteome</keyword>
<evidence type="ECO:0000256" key="3">
    <source>
        <dbReference type="ARBA" id="ARBA00006792"/>
    </source>
</evidence>
<name>B8BVX5_THAPS</name>
<evidence type="ECO:0000256" key="7">
    <source>
        <dbReference type="ARBA" id="ARBA00023128"/>
    </source>
</evidence>
<dbReference type="Pfam" id="PF04418">
    <property type="entry name" value="DUF543"/>
    <property type="match status" value="1"/>
</dbReference>
<keyword evidence="5" id="KW-0999">Mitochondrion inner membrane</keyword>
<evidence type="ECO:0000256" key="5">
    <source>
        <dbReference type="ARBA" id="ARBA00022792"/>
    </source>
</evidence>
<feature type="compositionally biased region" description="Low complexity" evidence="9">
    <location>
        <begin position="20"/>
        <end position="30"/>
    </location>
</feature>
<keyword evidence="4 10" id="KW-0812">Transmembrane</keyword>
<dbReference type="GeneID" id="7452929"/>
<proteinExistence type="inferred from homology"/>
<gene>
    <name evidence="11" type="ORF">THAPSDRAFT_2988</name>
</gene>
<reference evidence="11 12" key="1">
    <citation type="journal article" date="2004" name="Science">
        <title>The genome of the diatom Thalassiosira pseudonana: ecology, evolution, and metabolism.</title>
        <authorList>
            <person name="Armbrust E.V."/>
            <person name="Berges J.A."/>
            <person name="Bowler C."/>
            <person name="Green B.R."/>
            <person name="Martinez D."/>
            <person name="Putnam N.H."/>
            <person name="Zhou S."/>
            <person name="Allen A.E."/>
            <person name="Apt K.E."/>
            <person name="Bechner M."/>
            <person name="Brzezinski M.A."/>
            <person name="Chaal B.K."/>
            <person name="Chiovitti A."/>
            <person name="Davis A.K."/>
            <person name="Demarest M.S."/>
            <person name="Detter J.C."/>
            <person name="Glavina T."/>
            <person name="Goodstein D."/>
            <person name="Hadi M.Z."/>
            <person name="Hellsten U."/>
            <person name="Hildebrand M."/>
            <person name="Jenkins B.D."/>
            <person name="Jurka J."/>
            <person name="Kapitonov V.V."/>
            <person name="Kroger N."/>
            <person name="Lau W.W."/>
            <person name="Lane T.W."/>
            <person name="Larimer F.W."/>
            <person name="Lippmeier J.C."/>
            <person name="Lucas S."/>
            <person name="Medina M."/>
            <person name="Montsant A."/>
            <person name="Obornik M."/>
            <person name="Parker M.S."/>
            <person name="Palenik B."/>
            <person name="Pazour G.J."/>
            <person name="Richardson P.M."/>
            <person name="Rynearson T.A."/>
            <person name="Saito M.A."/>
            <person name="Schwartz D.C."/>
            <person name="Thamatrakoln K."/>
            <person name="Valentin K."/>
            <person name="Vardi A."/>
            <person name="Wilkerson F.P."/>
            <person name="Rokhsar D.S."/>
        </authorList>
    </citation>
    <scope>NUCLEOTIDE SEQUENCE [LARGE SCALE GENOMIC DNA]</scope>
    <source>
        <strain evidence="11 12">CCMP1335</strain>
    </source>
</reference>
<dbReference type="GO" id="GO:0061617">
    <property type="term" value="C:MICOS complex"/>
    <property type="evidence" value="ECO:0007669"/>
    <property type="project" value="InterPro"/>
</dbReference>
<dbReference type="PaxDb" id="35128-Thaps2988"/>
<evidence type="ECO:0000256" key="2">
    <source>
        <dbReference type="ARBA" id="ARBA00004273"/>
    </source>
</evidence>
<accession>B8BVX5</accession>
<reference evidence="11 12" key="2">
    <citation type="journal article" date="2008" name="Nature">
        <title>The Phaeodactylum genome reveals the evolutionary history of diatom genomes.</title>
        <authorList>
            <person name="Bowler C."/>
            <person name="Allen A.E."/>
            <person name="Badger J.H."/>
            <person name="Grimwood J."/>
            <person name="Jabbari K."/>
            <person name="Kuo A."/>
            <person name="Maheswari U."/>
            <person name="Martens C."/>
            <person name="Maumus F."/>
            <person name="Otillar R.P."/>
            <person name="Rayko E."/>
            <person name="Salamov A."/>
            <person name="Vandepoele K."/>
            <person name="Beszteri B."/>
            <person name="Gruber A."/>
            <person name="Heijde M."/>
            <person name="Katinka M."/>
            <person name="Mock T."/>
            <person name="Valentin K."/>
            <person name="Verret F."/>
            <person name="Berges J.A."/>
            <person name="Brownlee C."/>
            <person name="Cadoret J.P."/>
            <person name="Chiovitti A."/>
            <person name="Choi C.J."/>
            <person name="Coesel S."/>
            <person name="De Martino A."/>
            <person name="Detter J.C."/>
            <person name="Durkin C."/>
            <person name="Falciatore A."/>
            <person name="Fournet J."/>
            <person name="Haruta M."/>
            <person name="Huysman M.J."/>
            <person name="Jenkins B.D."/>
            <person name="Jiroutova K."/>
            <person name="Jorgensen R.E."/>
            <person name="Joubert Y."/>
            <person name="Kaplan A."/>
            <person name="Kroger N."/>
            <person name="Kroth P.G."/>
            <person name="La Roche J."/>
            <person name="Lindquist E."/>
            <person name="Lommer M."/>
            <person name="Martin-Jezequel V."/>
            <person name="Lopez P.J."/>
            <person name="Lucas S."/>
            <person name="Mangogna M."/>
            <person name="McGinnis K."/>
            <person name="Medlin L.K."/>
            <person name="Montsant A."/>
            <person name="Oudot-Le Secq M.P."/>
            <person name="Napoli C."/>
            <person name="Obornik M."/>
            <person name="Parker M.S."/>
            <person name="Petit J.L."/>
            <person name="Porcel B.M."/>
            <person name="Poulsen N."/>
            <person name="Robison M."/>
            <person name="Rychlewski L."/>
            <person name="Rynearson T.A."/>
            <person name="Schmutz J."/>
            <person name="Shapiro H."/>
            <person name="Siaut M."/>
            <person name="Stanley M."/>
            <person name="Sussman M.R."/>
            <person name="Taylor A.R."/>
            <person name="Vardi A."/>
            <person name="von Dassow P."/>
            <person name="Vyverman W."/>
            <person name="Willis A."/>
            <person name="Wyrwicz L.S."/>
            <person name="Rokhsar D.S."/>
            <person name="Weissenbach J."/>
            <person name="Armbrust E.V."/>
            <person name="Green B.R."/>
            <person name="Van de Peer Y."/>
            <person name="Grigoriev I.V."/>
        </authorList>
    </citation>
    <scope>NUCLEOTIDE SEQUENCE [LARGE SCALE GENOMIC DNA]</scope>
    <source>
        <strain evidence="11 12">CCMP1335</strain>
    </source>
</reference>
<feature type="compositionally biased region" description="Low complexity" evidence="9">
    <location>
        <begin position="1"/>
        <end position="10"/>
    </location>
</feature>
<evidence type="ECO:0000256" key="6">
    <source>
        <dbReference type="ARBA" id="ARBA00022989"/>
    </source>
</evidence>
<sequence length="123" mass="12992">MTSESEAPSKPATPPPTPSQPSTSSKFQPQWQLPQGIDALTMRCIENHIEALVLKSLLGATIGATTGFLLFRSGRGANAMAGMMFGVGCAVGSFVERGILGEPGRVDPAVPRFNLDFMKDIGK</sequence>
<evidence type="ECO:0000256" key="8">
    <source>
        <dbReference type="ARBA" id="ARBA00023136"/>
    </source>
</evidence>
<dbReference type="EMBL" id="CM000639">
    <property type="protein sequence ID" value="EED95015.1"/>
    <property type="molecule type" value="Genomic_DNA"/>
</dbReference>
<evidence type="ECO:0000256" key="10">
    <source>
        <dbReference type="SAM" id="Phobius"/>
    </source>
</evidence>
<keyword evidence="7" id="KW-0496">Mitochondrion</keyword>
<dbReference type="AlphaFoldDB" id="B8BVX5"/>
<dbReference type="eggNOG" id="ENOG502QZFC">
    <property type="taxonomic scope" value="Eukaryota"/>
</dbReference>